<dbReference type="EMBL" id="JAVHNS010000012">
    <property type="protein sequence ID" value="KAK6338484.1"/>
    <property type="molecule type" value="Genomic_DNA"/>
</dbReference>
<evidence type="ECO:0000313" key="2">
    <source>
        <dbReference type="EMBL" id="KAK6338484.1"/>
    </source>
</evidence>
<accession>A0AAV9UB28</accession>
<evidence type="ECO:0000256" key="1">
    <source>
        <dbReference type="SAM" id="MobiDB-lite"/>
    </source>
</evidence>
<feature type="compositionally biased region" description="Low complexity" evidence="1">
    <location>
        <begin position="312"/>
        <end position="339"/>
    </location>
</feature>
<name>A0AAV9UB28_9PEZI</name>
<feature type="region of interest" description="Disordered" evidence="1">
    <location>
        <begin position="312"/>
        <end position="341"/>
    </location>
</feature>
<keyword evidence="3" id="KW-1185">Reference proteome</keyword>
<reference evidence="2 3" key="1">
    <citation type="submission" date="2019-10" db="EMBL/GenBank/DDBJ databases">
        <authorList>
            <person name="Palmer J.M."/>
        </authorList>
    </citation>
    <scope>NUCLEOTIDE SEQUENCE [LARGE SCALE GENOMIC DNA]</scope>
    <source>
        <strain evidence="2 3">TWF730</strain>
    </source>
</reference>
<sequence>MPQKTGNRLTSGSEISLLTLLATLFYGFTAVDAQILTSITTTTIFTTVSNDRTVTSNLGDCNTWSRLPLCDAITWEPGSISSMSSSTPTSTTISITSTSSTTISTPSAGEAFVLRGRDIFAGLSVQFDDNTGRVVLANFGASRFVSFVLSDNNDGLLRNAIDEPIELALARFNSSANNAAFSGEALAVRSNIREIRHAINGQGNILSSDYLTKWLWNSTTGEPQLLNDGILWAIYQVRGSSAQRKRAASFDLYMLPAGLAIPEDSSLERSYFVAENAKNHSSLLSSDSSTTTSNTISTFEYSTSITSTSTTIFTPTSTTTTRSSTSRSQSSSSSSSSSSPDAYDLITQLTLENYCTELLSYNAPVTTSVSTSLSTSYYAAFTGTATTVTTTETSGRSTSITIASSGSTGRRYKRISAQRRTIPDQLTNYPSESVSSACSKITSLLSSTSTMATFTDSVVLDPIQSTLIASTEYVATTTSVDVVIETANSVGYARLSNSNFVDTAPSSTFFGYYLTSLSFNDAGSCGRVLVTRNQASGRRFSIAYSKTNGGYQLYTNETCVIGFRGVSPASSWSTTSDPGLSVWATDMQKLPFILQYDEATAMAIPDYAKAGIGEGTFWACLAAPSLYALYYYPSGFTSLGGYVASTCNNTGLDRLKFEVG</sequence>
<gene>
    <name evidence="2" type="ORF">TWF730_002547</name>
</gene>
<comment type="caution">
    <text evidence="2">The sequence shown here is derived from an EMBL/GenBank/DDBJ whole genome shotgun (WGS) entry which is preliminary data.</text>
</comment>
<protein>
    <submittedName>
        <fullName evidence="2">Uncharacterized protein</fullName>
    </submittedName>
</protein>
<dbReference type="Proteomes" id="UP001373714">
    <property type="component" value="Unassembled WGS sequence"/>
</dbReference>
<dbReference type="AlphaFoldDB" id="A0AAV9UB28"/>
<organism evidence="2 3">
    <name type="scientific">Orbilia blumenaviensis</name>
    <dbReference type="NCBI Taxonomy" id="1796055"/>
    <lineage>
        <taxon>Eukaryota</taxon>
        <taxon>Fungi</taxon>
        <taxon>Dikarya</taxon>
        <taxon>Ascomycota</taxon>
        <taxon>Pezizomycotina</taxon>
        <taxon>Orbiliomycetes</taxon>
        <taxon>Orbiliales</taxon>
        <taxon>Orbiliaceae</taxon>
        <taxon>Orbilia</taxon>
    </lineage>
</organism>
<evidence type="ECO:0000313" key="3">
    <source>
        <dbReference type="Proteomes" id="UP001373714"/>
    </source>
</evidence>
<proteinExistence type="predicted"/>